<feature type="transmembrane region" description="Helical" evidence="7">
    <location>
        <begin position="365"/>
        <end position="386"/>
    </location>
</feature>
<accession>A0A161QX67</accession>
<evidence type="ECO:0000256" key="2">
    <source>
        <dbReference type="ARBA" id="ARBA00022801"/>
    </source>
</evidence>
<dbReference type="STRING" id="943830.A4A58_19710"/>
<dbReference type="InterPro" id="IPR003495">
    <property type="entry name" value="CobW/HypB/UreG_nucleotide-bd"/>
</dbReference>
<dbReference type="SUPFAM" id="SSF52540">
    <property type="entry name" value="P-loop containing nucleoside triphosphate hydrolases"/>
    <property type="match status" value="1"/>
</dbReference>
<evidence type="ECO:0000256" key="3">
    <source>
        <dbReference type="ARBA" id="ARBA00023186"/>
    </source>
</evidence>
<feature type="domain" description="CobW C-terminal" evidence="8">
    <location>
        <begin position="258"/>
        <end position="353"/>
    </location>
</feature>
<dbReference type="RefSeq" id="WP_068738819.1">
    <property type="nucleotide sequence ID" value="NZ_LVYV01000056.1"/>
</dbReference>
<protein>
    <recommendedName>
        <fullName evidence="8">CobW C-terminal domain-containing protein</fullName>
    </recommendedName>
</protein>
<dbReference type="CDD" id="cd03112">
    <property type="entry name" value="CobW-like"/>
    <property type="match status" value="1"/>
</dbReference>
<dbReference type="GO" id="GO:0016787">
    <property type="term" value="F:hydrolase activity"/>
    <property type="evidence" value="ECO:0007669"/>
    <property type="project" value="UniProtKB-KW"/>
</dbReference>
<keyword evidence="7" id="KW-0472">Membrane</keyword>
<dbReference type="InterPro" id="IPR036627">
    <property type="entry name" value="CobW-likC_sf"/>
</dbReference>
<dbReference type="OrthoDB" id="9808822at2"/>
<proteinExistence type="inferred from homology"/>
<keyword evidence="3" id="KW-0143">Chaperone</keyword>
<evidence type="ECO:0000313" key="9">
    <source>
        <dbReference type="EMBL" id="KZD20451.1"/>
    </source>
</evidence>
<gene>
    <name evidence="9" type="ORF">A4A58_19710</name>
</gene>
<dbReference type="Proteomes" id="UP000076574">
    <property type="component" value="Unassembled WGS sequence"/>
</dbReference>
<keyword evidence="7" id="KW-0812">Transmembrane</keyword>
<keyword evidence="7" id="KW-1133">Transmembrane helix</keyword>
<comment type="function">
    <text evidence="5">Zinc chaperone that directly transfers zinc cofactor to target proteins, thereby activating them. Zinc is transferred from the CXCC motif in the GTPase domain to the zinc binding site in target proteins in a process requiring GTP hydrolysis.</text>
</comment>
<dbReference type="Gene3D" id="3.40.50.300">
    <property type="entry name" value="P-loop containing nucleotide triphosphate hydrolases"/>
    <property type="match status" value="1"/>
</dbReference>
<evidence type="ECO:0000256" key="5">
    <source>
        <dbReference type="ARBA" id="ARBA00045658"/>
    </source>
</evidence>
<evidence type="ECO:0000313" key="10">
    <source>
        <dbReference type="Proteomes" id="UP000076574"/>
    </source>
</evidence>
<comment type="similarity">
    <text evidence="4">Belongs to the SIMIBI class G3E GTPase family. ZNG1 subfamily.</text>
</comment>
<comment type="catalytic activity">
    <reaction evidence="6">
        <text>GTP + H2O = GDP + phosphate + H(+)</text>
        <dbReference type="Rhea" id="RHEA:19669"/>
        <dbReference type="ChEBI" id="CHEBI:15377"/>
        <dbReference type="ChEBI" id="CHEBI:15378"/>
        <dbReference type="ChEBI" id="CHEBI:37565"/>
        <dbReference type="ChEBI" id="CHEBI:43474"/>
        <dbReference type="ChEBI" id="CHEBI:58189"/>
    </reaction>
    <physiologicalReaction direction="left-to-right" evidence="6">
        <dbReference type="Rhea" id="RHEA:19670"/>
    </physiologicalReaction>
</comment>
<dbReference type="InterPro" id="IPR027417">
    <property type="entry name" value="P-loop_NTPase"/>
</dbReference>
<dbReference type="PANTHER" id="PTHR13748:SF62">
    <property type="entry name" value="COBW DOMAIN-CONTAINING PROTEIN"/>
    <property type="match status" value="1"/>
</dbReference>
<name>A0A161QX67_9BRAD</name>
<dbReference type="InterPro" id="IPR011629">
    <property type="entry name" value="CobW-like_C"/>
</dbReference>
<dbReference type="GO" id="GO:0000166">
    <property type="term" value="F:nucleotide binding"/>
    <property type="evidence" value="ECO:0007669"/>
    <property type="project" value="UniProtKB-KW"/>
</dbReference>
<evidence type="ECO:0000256" key="6">
    <source>
        <dbReference type="ARBA" id="ARBA00049117"/>
    </source>
</evidence>
<comment type="caution">
    <text evidence="9">The sequence shown here is derived from an EMBL/GenBank/DDBJ whole genome shotgun (WGS) entry which is preliminary data.</text>
</comment>
<dbReference type="AlphaFoldDB" id="A0A161QX67"/>
<dbReference type="SMART" id="SM00833">
    <property type="entry name" value="CobW_C"/>
    <property type="match status" value="1"/>
</dbReference>
<keyword evidence="2" id="KW-0378">Hydrolase</keyword>
<sequence>MNEGPSIPVLVLSGFLGAGKSTLLSELLTAPEAERTALVINEFGEVPIDHDLVSIGRSEASGQKGRVVTTSGCICCSYGSDIRSSLHELLDVENRMNGARLARVVVETTGLVDLAPVVNQLIPGGAPAFGLRDHVVARRFHMAGCICVVDVTSVERTLDEHFECAKQIAFADVLVLTKGDLFAGDISHVIGQLRAINPVATIVDRHGRGFDVANVFEPRIYAPSNLSGDVDDWLALERVLAEEGRVPAGNDAPRHGRIRSFSLIRNSSVTYAQLSLFLELLKNAAGTRLLRLKGIVSVEGETETPLVVHAVQHNMHPLLRLDAWPSADRRTRLVLIGHDIDPNAVEKLFDALSGEGKSPPSGKTLALAVAVAVLFLGIGALLCLVLPRLLSHAA</sequence>
<keyword evidence="1" id="KW-0547">Nucleotide-binding</keyword>
<dbReference type="InterPro" id="IPR051316">
    <property type="entry name" value="Zinc-reg_GTPase_activator"/>
</dbReference>
<evidence type="ECO:0000259" key="8">
    <source>
        <dbReference type="SMART" id="SM00833"/>
    </source>
</evidence>
<dbReference type="PANTHER" id="PTHR13748">
    <property type="entry name" value="COBW-RELATED"/>
    <property type="match status" value="1"/>
</dbReference>
<dbReference type="SUPFAM" id="SSF90002">
    <property type="entry name" value="Hypothetical protein YjiA, C-terminal domain"/>
    <property type="match status" value="1"/>
</dbReference>
<keyword evidence="10" id="KW-1185">Reference proteome</keyword>
<dbReference type="GO" id="GO:0005737">
    <property type="term" value="C:cytoplasm"/>
    <property type="evidence" value="ECO:0007669"/>
    <property type="project" value="TreeGrafter"/>
</dbReference>
<reference evidence="9 10" key="1">
    <citation type="submission" date="2016-03" db="EMBL/GenBank/DDBJ databases">
        <title>Microsymbionts genomes from the relict species Vavilovia formosa (Stev.) Fed.</title>
        <authorList>
            <person name="Kopat V."/>
            <person name="Chirak E."/>
            <person name="Kimeklis A."/>
            <person name="Andronov E."/>
        </authorList>
    </citation>
    <scope>NUCLEOTIDE SEQUENCE [LARGE SCALE GENOMIC DNA]</scope>
    <source>
        <strain evidence="9 10">Vaf07</strain>
    </source>
</reference>
<organism evidence="9 10">
    <name type="scientific">Tardiphaga robiniae</name>
    <dbReference type="NCBI Taxonomy" id="943830"/>
    <lineage>
        <taxon>Bacteria</taxon>
        <taxon>Pseudomonadati</taxon>
        <taxon>Pseudomonadota</taxon>
        <taxon>Alphaproteobacteria</taxon>
        <taxon>Hyphomicrobiales</taxon>
        <taxon>Nitrobacteraceae</taxon>
        <taxon>Tardiphaga</taxon>
    </lineage>
</organism>
<evidence type="ECO:0000256" key="1">
    <source>
        <dbReference type="ARBA" id="ARBA00022741"/>
    </source>
</evidence>
<evidence type="ECO:0000256" key="4">
    <source>
        <dbReference type="ARBA" id="ARBA00034320"/>
    </source>
</evidence>
<dbReference type="Pfam" id="PF07683">
    <property type="entry name" value="CobW_C"/>
    <property type="match status" value="1"/>
</dbReference>
<dbReference type="Pfam" id="PF02492">
    <property type="entry name" value="cobW"/>
    <property type="match status" value="1"/>
</dbReference>
<dbReference type="EMBL" id="LVYV01000056">
    <property type="protein sequence ID" value="KZD20451.1"/>
    <property type="molecule type" value="Genomic_DNA"/>
</dbReference>
<evidence type="ECO:0000256" key="7">
    <source>
        <dbReference type="SAM" id="Phobius"/>
    </source>
</evidence>
<dbReference type="Gene3D" id="3.30.1220.10">
    <property type="entry name" value="CobW-like, C-terminal domain"/>
    <property type="match status" value="1"/>
</dbReference>